<name>A0ABP1G180_9CHLO</name>
<feature type="compositionally biased region" description="Low complexity" evidence="1">
    <location>
        <begin position="86"/>
        <end position="100"/>
    </location>
</feature>
<sequence>MRTSAVCAVLLFVLGMAGELCDGQSPSPKVNPLTGNPLSVTPSAAEQQDQPLSGGTSLSIIPALAPAPLVSNESSILHSLEPQNLGVAPSVGAPAPSASGRRLLGYQ</sequence>
<organism evidence="3 4">
    <name type="scientific">Coccomyxa viridis</name>
    <dbReference type="NCBI Taxonomy" id="1274662"/>
    <lineage>
        <taxon>Eukaryota</taxon>
        <taxon>Viridiplantae</taxon>
        <taxon>Chlorophyta</taxon>
        <taxon>core chlorophytes</taxon>
        <taxon>Trebouxiophyceae</taxon>
        <taxon>Trebouxiophyceae incertae sedis</taxon>
        <taxon>Coccomyxaceae</taxon>
        <taxon>Coccomyxa</taxon>
    </lineage>
</organism>
<evidence type="ECO:0000256" key="1">
    <source>
        <dbReference type="SAM" id="MobiDB-lite"/>
    </source>
</evidence>
<keyword evidence="4" id="KW-1185">Reference proteome</keyword>
<proteinExistence type="predicted"/>
<protein>
    <submittedName>
        <fullName evidence="3">G8768 protein</fullName>
    </submittedName>
</protein>
<feature type="compositionally biased region" description="Polar residues" evidence="1">
    <location>
        <begin position="24"/>
        <end position="57"/>
    </location>
</feature>
<evidence type="ECO:0000256" key="2">
    <source>
        <dbReference type="SAM" id="SignalP"/>
    </source>
</evidence>
<evidence type="ECO:0000313" key="3">
    <source>
        <dbReference type="EMBL" id="CAL5225966.1"/>
    </source>
</evidence>
<keyword evidence="2" id="KW-0732">Signal</keyword>
<feature type="region of interest" description="Disordered" evidence="1">
    <location>
        <begin position="23"/>
        <end position="57"/>
    </location>
</feature>
<feature type="region of interest" description="Disordered" evidence="1">
    <location>
        <begin position="86"/>
        <end position="107"/>
    </location>
</feature>
<gene>
    <name evidence="3" type="primary">g8768</name>
    <name evidence="3" type="ORF">VP750_LOCUS7872</name>
</gene>
<reference evidence="3 4" key="1">
    <citation type="submission" date="2024-06" db="EMBL/GenBank/DDBJ databases">
        <authorList>
            <person name="Kraege A."/>
            <person name="Thomma B."/>
        </authorList>
    </citation>
    <scope>NUCLEOTIDE SEQUENCE [LARGE SCALE GENOMIC DNA]</scope>
</reference>
<dbReference type="EMBL" id="CAXHTA020000015">
    <property type="protein sequence ID" value="CAL5225966.1"/>
    <property type="molecule type" value="Genomic_DNA"/>
</dbReference>
<dbReference type="Proteomes" id="UP001497392">
    <property type="component" value="Unassembled WGS sequence"/>
</dbReference>
<evidence type="ECO:0000313" key="4">
    <source>
        <dbReference type="Proteomes" id="UP001497392"/>
    </source>
</evidence>
<feature type="signal peptide" evidence="2">
    <location>
        <begin position="1"/>
        <end position="23"/>
    </location>
</feature>
<feature type="chain" id="PRO_5047439240" evidence="2">
    <location>
        <begin position="24"/>
        <end position="107"/>
    </location>
</feature>
<accession>A0ABP1G180</accession>
<comment type="caution">
    <text evidence="3">The sequence shown here is derived from an EMBL/GenBank/DDBJ whole genome shotgun (WGS) entry which is preliminary data.</text>
</comment>